<feature type="compositionally biased region" description="Gly residues" evidence="2">
    <location>
        <begin position="18"/>
        <end position="29"/>
    </location>
</feature>
<dbReference type="SUPFAM" id="SSF53098">
    <property type="entry name" value="Ribonuclease H-like"/>
    <property type="match status" value="1"/>
</dbReference>
<dbReference type="AlphaFoldDB" id="A0AAD4BVJ2"/>
<dbReference type="InterPro" id="IPR012337">
    <property type="entry name" value="RNaseH-like_sf"/>
</dbReference>
<dbReference type="CDD" id="cd04657">
    <property type="entry name" value="Piwi_ago-like"/>
    <property type="match status" value="1"/>
</dbReference>
<dbReference type="Gene3D" id="3.40.50.2300">
    <property type="match status" value="1"/>
</dbReference>
<dbReference type="Pfam" id="PF16486">
    <property type="entry name" value="ArgoN"/>
    <property type="match status" value="1"/>
</dbReference>
<dbReference type="CDD" id="cd02846">
    <property type="entry name" value="PAZ_argonaute_like"/>
    <property type="match status" value="1"/>
</dbReference>
<dbReference type="Gene3D" id="3.30.420.10">
    <property type="entry name" value="Ribonuclease H-like superfamily/Ribonuclease H"/>
    <property type="match status" value="1"/>
</dbReference>
<dbReference type="Pfam" id="PF16488">
    <property type="entry name" value="ArgoL2"/>
    <property type="match status" value="1"/>
</dbReference>
<dbReference type="Pfam" id="PF08699">
    <property type="entry name" value="ArgoL1"/>
    <property type="match status" value="1"/>
</dbReference>
<feature type="domain" description="Piwi" evidence="4">
    <location>
        <begin position="601"/>
        <end position="912"/>
    </location>
</feature>
<feature type="compositionally biased region" description="Gly residues" evidence="2">
    <location>
        <begin position="40"/>
        <end position="66"/>
    </location>
</feature>
<proteinExistence type="inferred from homology"/>
<dbReference type="Proteomes" id="UP001194468">
    <property type="component" value="Unassembled WGS sequence"/>
</dbReference>
<dbReference type="Gene3D" id="2.170.260.10">
    <property type="entry name" value="paz domain"/>
    <property type="match status" value="1"/>
</dbReference>
<dbReference type="Pfam" id="PF02171">
    <property type="entry name" value="Piwi"/>
    <property type="match status" value="1"/>
</dbReference>
<feature type="region of interest" description="Disordered" evidence="2">
    <location>
        <begin position="1"/>
        <end position="77"/>
    </location>
</feature>
<evidence type="ECO:0000259" key="4">
    <source>
        <dbReference type="PROSITE" id="PS50822"/>
    </source>
</evidence>
<dbReference type="PROSITE" id="PS50822">
    <property type="entry name" value="PIWI"/>
    <property type="match status" value="1"/>
</dbReference>
<dbReference type="GO" id="GO:0003723">
    <property type="term" value="F:RNA binding"/>
    <property type="evidence" value="ECO:0007669"/>
    <property type="project" value="InterPro"/>
</dbReference>
<dbReference type="SMART" id="SM00950">
    <property type="entry name" value="Piwi"/>
    <property type="match status" value="1"/>
</dbReference>
<evidence type="ECO:0000256" key="1">
    <source>
        <dbReference type="RuleBase" id="RU361178"/>
    </source>
</evidence>
<evidence type="ECO:0000259" key="3">
    <source>
        <dbReference type="PROSITE" id="PS50821"/>
    </source>
</evidence>
<organism evidence="5 6">
    <name type="scientific">Boletus edulis BED1</name>
    <dbReference type="NCBI Taxonomy" id="1328754"/>
    <lineage>
        <taxon>Eukaryota</taxon>
        <taxon>Fungi</taxon>
        <taxon>Dikarya</taxon>
        <taxon>Basidiomycota</taxon>
        <taxon>Agaricomycotina</taxon>
        <taxon>Agaricomycetes</taxon>
        <taxon>Agaricomycetidae</taxon>
        <taxon>Boletales</taxon>
        <taxon>Boletineae</taxon>
        <taxon>Boletaceae</taxon>
        <taxon>Boletoideae</taxon>
        <taxon>Boletus</taxon>
    </lineage>
</organism>
<name>A0AAD4BVJ2_BOLED</name>
<sequence length="964" mass="106110">MSNPNRGGPRGRGRGGHPRGGGGGTGGGTPPRTGSPSGYSGRGGFRGGRGGGAGPPGAGVSGGAVFGGPPSVDQRLSPNNVNALIQTLKTIPHDPARPTRPGFGTLGKAGVLRANFFPVKFSKGVMYDYHVEITPKTDLKNIRARLFTLLEQSTHPGWHKYVPFTAHDGSARLVSSKKLPEPLDVPVLFLREGQTTPTERDKTYTLSITFTQELPASQLDALINANPDSRNYDFAPLVGAYNLVLQHHASHNGVRVGKNRYFFPSDGRPLELSIGVEAWRGFFMSARPVFKELMVNVGVCMTAFYKAGNLADAMMEFQRQSKGAMLQRFAQKLKVTTSHLGYRQTKPLRAIASTNAKQTSFQCDEFNAKLSVADYFKKKYNKTLRHPELPVVNIAGPNSKHPIYVPPELCEILPGQPFRGKLDDQQTTEMLRFACKRPPENAHAILNQGFPLLGLTSNNQTLSNFGLEVSNNMAGVPFRELPPPNVSYKGGQPPRVNNGSWNILDVQFRVSGVVKSWWILVVADPQSVFKGPDDPQLIGLWKGFAGKCQRSGMTGIDPGRPPTLLPVKLENPATDPARQRSLAIIRSTIRDNQARLGTPSFMLVILSKRDNYIYPGIKRICDVELGIHTIHMLANKVLSEPRKQDQYFSNVALKVNTKLGGVNHKVDDGNMKWLTKTKTMLVGMDVTHPGPGSIEGTPSIAAVVASVDNNFAQFPASLRCQKSKQEMITDLSEMMIERLKRYQEVSKTFPDRIYVFRDGVSEGQFDTVLQEELPKLLDAFKRVNPKGGPQGKPYRPQLTIVICGKRHHVRNWPADATADKNGNTRPGTVVDQGITAVFDFDFYLQAHAGLQGHVKPTHYTVIYDESRVGVDEVQQGINTASYLYARATRSVSLIPPAYYADLACERGRCYLNDFLVSEDKTTTTSKGKSSKVDREEEKERVYQAAIRAWGNGIHPNMAGSMFYI</sequence>
<keyword evidence="6" id="KW-1185">Reference proteome</keyword>
<accession>A0AAD4BVJ2</accession>
<comment type="caution">
    <text evidence="5">The sequence shown here is derived from an EMBL/GenBank/DDBJ whole genome shotgun (WGS) entry which is preliminary data.</text>
</comment>
<evidence type="ECO:0000256" key="2">
    <source>
        <dbReference type="SAM" id="MobiDB-lite"/>
    </source>
</evidence>
<reference evidence="5" key="1">
    <citation type="submission" date="2019-10" db="EMBL/GenBank/DDBJ databases">
        <authorList>
            <consortium name="DOE Joint Genome Institute"/>
            <person name="Kuo A."/>
            <person name="Miyauchi S."/>
            <person name="Kiss E."/>
            <person name="Drula E."/>
            <person name="Kohler A."/>
            <person name="Sanchez-Garcia M."/>
            <person name="Andreopoulos B."/>
            <person name="Barry K.W."/>
            <person name="Bonito G."/>
            <person name="Buee M."/>
            <person name="Carver A."/>
            <person name="Chen C."/>
            <person name="Cichocki N."/>
            <person name="Clum A."/>
            <person name="Culley D."/>
            <person name="Crous P.W."/>
            <person name="Fauchery L."/>
            <person name="Girlanda M."/>
            <person name="Hayes R."/>
            <person name="Keri Z."/>
            <person name="LaButti K."/>
            <person name="Lipzen A."/>
            <person name="Lombard V."/>
            <person name="Magnuson J."/>
            <person name="Maillard F."/>
            <person name="Morin E."/>
            <person name="Murat C."/>
            <person name="Nolan M."/>
            <person name="Ohm R."/>
            <person name="Pangilinan J."/>
            <person name="Pereira M."/>
            <person name="Perotto S."/>
            <person name="Peter M."/>
            <person name="Riley R."/>
            <person name="Sitrit Y."/>
            <person name="Stielow B."/>
            <person name="Szollosi G."/>
            <person name="Zifcakova L."/>
            <person name="Stursova M."/>
            <person name="Spatafora J.W."/>
            <person name="Tedersoo L."/>
            <person name="Vaario L.-M."/>
            <person name="Yamada A."/>
            <person name="Yan M."/>
            <person name="Wang P."/>
            <person name="Xu J."/>
            <person name="Bruns T."/>
            <person name="Baldrian P."/>
            <person name="Vilgalys R."/>
            <person name="Henrissat B."/>
            <person name="Grigoriev I.V."/>
            <person name="Hibbett D."/>
            <person name="Nagy L.G."/>
            <person name="Martin F.M."/>
        </authorList>
    </citation>
    <scope>NUCLEOTIDE SEQUENCE</scope>
    <source>
        <strain evidence="5">BED1</strain>
    </source>
</reference>
<dbReference type="InterPro" id="IPR014811">
    <property type="entry name" value="ArgoL1"/>
</dbReference>
<dbReference type="PROSITE" id="PS50821">
    <property type="entry name" value="PAZ"/>
    <property type="match status" value="1"/>
</dbReference>
<dbReference type="InterPro" id="IPR036085">
    <property type="entry name" value="PAZ_dom_sf"/>
</dbReference>
<feature type="compositionally biased region" description="Low complexity" evidence="2">
    <location>
        <begin position="30"/>
        <end position="39"/>
    </location>
</feature>
<feature type="domain" description="PAZ" evidence="3">
    <location>
        <begin position="313"/>
        <end position="414"/>
    </location>
</feature>
<evidence type="ECO:0000313" key="6">
    <source>
        <dbReference type="Proteomes" id="UP001194468"/>
    </source>
</evidence>
<dbReference type="EMBL" id="WHUW01000011">
    <property type="protein sequence ID" value="KAF8440876.1"/>
    <property type="molecule type" value="Genomic_DNA"/>
</dbReference>
<dbReference type="InterPro" id="IPR032474">
    <property type="entry name" value="Argonaute_N"/>
</dbReference>
<reference evidence="5" key="2">
    <citation type="journal article" date="2020" name="Nat. Commun.">
        <title>Large-scale genome sequencing of mycorrhizal fungi provides insights into the early evolution of symbiotic traits.</title>
        <authorList>
            <person name="Miyauchi S."/>
            <person name="Kiss E."/>
            <person name="Kuo A."/>
            <person name="Drula E."/>
            <person name="Kohler A."/>
            <person name="Sanchez-Garcia M."/>
            <person name="Morin E."/>
            <person name="Andreopoulos B."/>
            <person name="Barry K.W."/>
            <person name="Bonito G."/>
            <person name="Buee M."/>
            <person name="Carver A."/>
            <person name="Chen C."/>
            <person name="Cichocki N."/>
            <person name="Clum A."/>
            <person name="Culley D."/>
            <person name="Crous P.W."/>
            <person name="Fauchery L."/>
            <person name="Girlanda M."/>
            <person name="Hayes R.D."/>
            <person name="Keri Z."/>
            <person name="LaButti K."/>
            <person name="Lipzen A."/>
            <person name="Lombard V."/>
            <person name="Magnuson J."/>
            <person name="Maillard F."/>
            <person name="Murat C."/>
            <person name="Nolan M."/>
            <person name="Ohm R.A."/>
            <person name="Pangilinan J."/>
            <person name="Pereira M.F."/>
            <person name="Perotto S."/>
            <person name="Peter M."/>
            <person name="Pfister S."/>
            <person name="Riley R."/>
            <person name="Sitrit Y."/>
            <person name="Stielow J.B."/>
            <person name="Szollosi G."/>
            <person name="Zifcakova L."/>
            <person name="Stursova M."/>
            <person name="Spatafora J.W."/>
            <person name="Tedersoo L."/>
            <person name="Vaario L.M."/>
            <person name="Yamada A."/>
            <person name="Yan M."/>
            <person name="Wang P."/>
            <person name="Xu J."/>
            <person name="Bruns T."/>
            <person name="Baldrian P."/>
            <person name="Vilgalys R."/>
            <person name="Dunand C."/>
            <person name="Henrissat B."/>
            <person name="Grigoriev I.V."/>
            <person name="Hibbett D."/>
            <person name="Nagy L.G."/>
            <person name="Martin F.M."/>
        </authorList>
    </citation>
    <scope>NUCLEOTIDE SEQUENCE</scope>
    <source>
        <strain evidence="5">BED1</strain>
    </source>
</reference>
<dbReference type="PANTHER" id="PTHR22891">
    <property type="entry name" value="EUKARYOTIC TRANSLATION INITIATION FACTOR 2C"/>
    <property type="match status" value="1"/>
</dbReference>
<dbReference type="InterPro" id="IPR045246">
    <property type="entry name" value="Piwi_ago-like"/>
</dbReference>
<dbReference type="Pfam" id="PF02170">
    <property type="entry name" value="PAZ"/>
    <property type="match status" value="1"/>
</dbReference>
<comment type="similarity">
    <text evidence="1">Belongs to the argonaute family.</text>
</comment>
<evidence type="ECO:0000313" key="5">
    <source>
        <dbReference type="EMBL" id="KAF8440876.1"/>
    </source>
</evidence>
<dbReference type="InterPro" id="IPR003100">
    <property type="entry name" value="PAZ_dom"/>
</dbReference>
<dbReference type="SMART" id="SM00949">
    <property type="entry name" value="PAZ"/>
    <property type="match status" value="1"/>
</dbReference>
<dbReference type="SMART" id="SM01163">
    <property type="entry name" value="DUF1785"/>
    <property type="match status" value="1"/>
</dbReference>
<dbReference type="InterPro" id="IPR036397">
    <property type="entry name" value="RNaseH_sf"/>
</dbReference>
<dbReference type="InterPro" id="IPR032472">
    <property type="entry name" value="ArgoL2"/>
</dbReference>
<gene>
    <name evidence="5" type="ORF">L210DRAFT_3399578</name>
</gene>
<dbReference type="SUPFAM" id="SSF101690">
    <property type="entry name" value="PAZ domain"/>
    <property type="match status" value="1"/>
</dbReference>
<protein>
    <submittedName>
        <fullName evidence="5">Piwi-domain-containing protein</fullName>
    </submittedName>
</protein>
<dbReference type="InterPro" id="IPR003165">
    <property type="entry name" value="Piwi"/>
</dbReference>